<dbReference type="Pfam" id="PF02085">
    <property type="entry name" value="Cytochrom_CIII"/>
    <property type="match status" value="1"/>
</dbReference>
<evidence type="ECO:0000313" key="9">
    <source>
        <dbReference type="Proteomes" id="UP000823790"/>
    </source>
</evidence>
<reference evidence="8 9" key="1">
    <citation type="submission" date="2021-04" db="EMBL/GenBank/DDBJ databases">
        <authorList>
            <person name="Huq M.A."/>
        </authorList>
    </citation>
    <scope>NUCLEOTIDE SEQUENCE [LARGE SCALE GENOMIC DNA]</scope>
    <source>
        <strain evidence="8 9">MAH-13</strain>
    </source>
</reference>
<protein>
    <submittedName>
        <fullName evidence="8">Cytochrome c3 family protein</fullName>
    </submittedName>
</protein>
<feature type="domain" description="Class III cytochrome C" evidence="6">
    <location>
        <begin position="38"/>
        <end position="93"/>
    </location>
</feature>
<dbReference type="InterPro" id="IPR036280">
    <property type="entry name" value="Multihaem_cyt_sf"/>
</dbReference>
<evidence type="ECO:0000256" key="4">
    <source>
        <dbReference type="ARBA" id="ARBA00022982"/>
    </source>
</evidence>
<keyword evidence="3" id="KW-0479">Metal-binding</keyword>
<dbReference type="InterPro" id="IPR029467">
    <property type="entry name" value="Cyt_c7-like"/>
</dbReference>
<dbReference type="PANTHER" id="PTHR39425">
    <property type="entry name" value="LIPOPROTEIN CYTOCHROME C"/>
    <property type="match status" value="1"/>
</dbReference>
<keyword evidence="1" id="KW-0813">Transport</keyword>
<evidence type="ECO:0000256" key="3">
    <source>
        <dbReference type="ARBA" id="ARBA00022723"/>
    </source>
</evidence>
<sequence length="215" mass="24583">MTQIFHPRFGLFVKLALLAVLVLASAAVLAWRGLTNEPHRIGEAVEQPVPFSHKHHVGDDGIDCRYCHDTVETSAFAGMPPISTCMTCHSQLYTDQAVLKPVVESWERGVALHWQRVHQLPDFVYFNHSIHVAKGVGCESCHGRVDRMPLTMRTKSLSMEWCLDCHRAPQKYLRPREQEFAMGWQADDQQKLGLALIKRYHIDTRRLTDCSVCHR</sequence>
<keyword evidence="5" id="KW-0408">Iron</keyword>
<evidence type="ECO:0000256" key="5">
    <source>
        <dbReference type="ARBA" id="ARBA00023004"/>
    </source>
</evidence>
<evidence type="ECO:0000313" key="8">
    <source>
        <dbReference type="EMBL" id="MBP1474840.1"/>
    </source>
</evidence>
<accession>A0ABS4DP83</accession>
<comment type="caution">
    <text evidence="8">The sequence shown here is derived from an EMBL/GenBank/DDBJ whole genome shotgun (WGS) entry which is preliminary data.</text>
</comment>
<evidence type="ECO:0000259" key="6">
    <source>
        <dbReference type="Pfam" id="PF02085"/>
    </source>
</evidence>
<name>A0ABS4DP83_9GAMM</name>
<dbReference type="Pfam" id="PF14522">
    <property type="entry name" value="Cytochrome_C7"/>
    <property type="match status" value="1"/>
</dbReference>
<evidence type="ECO:0000256" key="2">
    <source>
        <dbReference type="ARBA" id="ARBA00022617"/>
    </source>
</evidence>
<dbReference type="EMBL" id="JAGJRS010000021">
    <property type="protein sequence ID" value="MBP1474840.1"/>
    <property type="molecule type" value="Genomic_DNA"/>
</dbReference>
<keyword evidence="9" id="KW-1185">Reference proteome</keyword>
<dbReference type="CDD" id="cd08168">
    <property type="entry name" value="Cytochrom_C3"/>
    <property type="match status" value="1"/>
</dbReference>
<dbReference type="Gene3D" id="3.90.10.10">
    <property type="entry name" value="Cytochrome C3"/>
    <property type="match status" value="2"/>
</dbReference>
<dbReference type="Proteomes" id="UP000823790">
    <property type="component" value="Unassembled WGS sequence"/>
</dbReference>
<evidence type="ECO:0000259" key="7">
    <source>
        <dbReference type="Pfam" id="PF14522"/>
    </source>
</evidence>
<gene>
    <name evidence="8" type="ORF">J7I44_11070</name>
</gene>
<dbReference type="RefSeq" id="WP_209620424.1">
    <property type="nucleotide sequence ID" value="NZ_JAGJRS010000021.1"/>
</dbReference>
<organism evidence="8 9">
    <name type="scientific">Frateuria flava</name>
    <dbReference type="NCBI Taxonomy" id="2821489"/>
    <lineage>
        <taxon>Bacteria</taxon>
        <taxon>Pseudomonadati</taxon>
        <taxon>Pseudomonadota</taxon>
        <taxon>Gammaproteobacteria</taxon>
        <taxon>Lysobacterales</taxon>
        <taxon>Rhodanobacteraceae</taxon>
        <taxon>Frateuria</taxon>
    </lineage>
</organism>
<evidence type="ECO:0000256" key="1">
    <source>
        <dbReference type="ARBA" id="ARBA00022448"/>
    </source>
</evidence>
<dbReference type="SUPFAM" id="SSF48695">
    <property type="entry name" value="Multiheme cytochromes"/>
    <property type="match status" value="1"/>
</dbReference>
<dbReference type="InterPro" id="IPR020942">
    <property type="entry name" value="Cyt_c_III_dom"/>
</dbReference>
<keyword evidence="2" id="KW-0349">Heme</keyword>
<dbReference type="PANTHER" id="PTHR39425:SF1">
    <property type="entry name" value="CYTOCHROME C7-LIKE DOMAIN-CONTAINING PROTEIN"/>
    <property type="match status" value="1"/>
</dbReference>
<keyword evidence="4" id="KW-0249">Electron transport</keyword>
<proteinExistence type="predicted"/>
<feature type="domain" description="Cytochrome c7-like" evidence="7">
    <location>
        <begin position="124"/>
        <end position="215"/>
    </location>
</feature>